<dbReference type="Proteomes" id="UP000239649">
    <property type="component" value="Unassembled WGS sequence"/>
</dbReference>
<dbReference type="Gene3D" id="3.30.110.170">
    <property type="entry name" value="Protein of unknown function (DUF541), domain 1"/>
    <property type="match status" value="1"/>
</dbReference>
<dbReference type="PANTHER" id="PTHR34387:SF2">
    <property type="entry name" value="SLR1258 PROTEIN"/>
    <property type="match status" value="1"/>
</dbReference>
<evidence type="ECO:0000313" key="2">
    <source>
        <dbReference type="EMBL" id="PSC71736.1"/>
    </source>
</evidence>
<dbReference type="InterPro" id="IPR052022">
    <property type="entry name" value="26kDa_periplasmic_antigen"/>
</dbReference>
<dbReference type="Pfam" id="PF04402">
    <property type="entry name" value="SIMPL"/>
    <property type="match status" value="1"/>
</dbReference>
<dbReference type="GO" id="GO:0006974">
    <property type="term" value="P:DNA damage response"/>
    <property type="evidence" value="ECO:0007669"/>
    <property type="project" value="TreeGrafter"/>
</dbReference>
<accession>A0A2P6VCC2</accession>
<dbReference type="InterPro" id="IPR007497">
    <property type="entry name" value="SIMPL/DUF541"/>
</dbReference>
<evidence type="ECO:0000313" key="3">
    <source>
        <dbReference type="Proteomes" id="UP000239649"/>
    </source>
</evidence>
<keyword evidence="1" id="KW-0732">Signal</keyword>
<sequence length="248" mass="25180">MAQRVLVLVALGLLASGMAHAQGAEDPKAGRLSVTGTGTVSVTPDVGKVYLSVSVLKPTARAACEQAAVVTGKVRSAVQGTGVGEKDITTENFSVQPQYTYPPEGQPKVTGYTCQQSLVVKVNEVNNTKLAAVIDSAVAAGGNDLQVSQVVMELSPALRKSATDQAREVAVDDAASTAKLLAKAAGVTLGGIKSIADNNVVTPQPIPYAAGGVMAAMPAADASKETTPVQIGDADVMATVSMEYAIAN</sequence>
<dbReference type="OrthoDB" id="511920at2759"/>
<feature type="chain" id="PRO_5015115018" evidence="1">
    <location>
        <begin position="22"/>
        <end position="248"/>
    </location>
</feature>
<dbReference type="PANTHER" id="PTHR34387">
    <property type="entry name" value="SLR1258 PROTEIN"/>
    <property type="match status" value="1"/>
</dbReference>
<organism evidence="2 3">
    <name type="scientific">Micractinium conductrix</name>
    <dbReference type="NCBI Taxonomy" id="554055"/>
    <lineage>
        <taxon>Eukaryota</taxon>
        <taxon>Viridiplantae</taxon>
        <taxon>Chlorophyta</taxon>
        <taxon>core chlorophytes</taxon>
        <taxon>Trebouxiophyceae</taxon>
        <taxon>Chlorellales</taxon>
        <taxon>Chlorellaceae</taxon>
        <taxon>Chlorella clade</taxon>
        <taxon>Micractinium</taxon>
    </lineage>
</organism>
<reference evidence="2 3" key="1">
    <citation type="journal article" date="2018" name="Plant J.">
        <title>Genome sequences of Chlorella sorokiniana UTEX 1602 and Micractinium conductrix SAG 241.80: implications to maltose excretion by a green alga.</title>
        <authorList>
            <person name="Arriola M.B."/>
            <person name="Velmurugan N."/>
            <person name="Zhang Y."/>
            <person name="Plunkett M.H."/>
            <person name="Hondzo H."/>
            <person name="Barney B.M."/>
        </authorList>
    </citation>
    <scope>NUCLEOTIDE SEQUENCE [LARGE SCALE GENOMIC DNA]</scope>
    <source>
        <strain evidence="2 3">SAG 241.80</strain>
    </source>
</reference>
<feature type="signal peptide" evidence="1">
    <location>
        <begin position="1"/>
        <end position="21"/>
    </location>
</feature>
<proteinExistence type="predicted"/>
<dbReference type="EMBL" id="LHPF02000013">
    <property type="protein sequence ID" value="PSC71736.1"/>
    <property type="molecule type" value="Genomic_DNA"/>
</dbReference>
<keyword evidence="3" id="KW-1185">Reference proteome</keyword>
<name>A0A2P6VCC2_9CHLO</name>
<dbReference type="Gene3D" id="3.30.70.2970">
    <property type="entry name" value="Protein of unknown function (DUF541), domain 2"/>
    <property type="match status" value="1"/>
</dbReference>
<evidence type="ECO:0000256" key="1">
    <source>
        <dbReference type="SAM" id="SignalP"/>
    </source>
</evidence>
<protein>
    <submittedName>
        <fullName evidence="2">26 kDa periplasmic immunogenic</fullName>
    </submittedName>
</protein>
<dbReference type="AlphaFoldDB" id="A0A2P6VCC2"/>
<comment type="caution">
    <text evidence="2">The sequence shown here is derived from an EMBL/GenBank/DDBJ whole genome shotgun (WGS) entry which is preliminary data.</text>
</comment>
<gene>
    <name evidence="2" type="ORF">C2E20_4942</name>
</gene>